<feature type="transmembrane region" description="Helical" evidence="2">
    <location>
        <begin position="165"/>
        <end position="185"/>
    </location>
</feature>
<keyword evidence="2" id="KW-0812">Transmembrane</keyword>
<feature type="transmembrane region" description="Helical" evidence="2">
    <location>
        <begin position="269"/>
        <end position="295"/>
    </location>
</feature>
<comment type="caution">
    <text evidence="3">The sequence shown here is derived from an EMBL/GenBank/DDBJ whole genome shotgun (WGS) entry which is preliminary data.</text>
</comment>
<sequence>MDSGVPMGMPGTGDNHVVTYGFSTGNLTDFSLPKIDRLPREPIGPAVLPYAPLMLAIFSIAYTYMDKLLHDVLLPRIYGGLYHNQTESQRKGFVMHHSGLIATGLIILVGIVPTMAVLAGNNNFSDPIVAGSGITFGDYILVPAMAYCGMYVGEMFFLRDAPGSVPIIHHIAVLLVSLTTVGITGNVDKNPSATVSFYIIASWCVFDLVSDLPIHAGLILWRCVRNVKSARSLSKIMRFMALWRLAMTLSNLGVSVYLFHSAWYKLSTIWSVVVPVAGWIWLFAQIQSAHTLYLISQRVRHECRHAARGADGSSSSINEKSLVEEGGPPRSGMLFSDPAYAGLTLGTTLLSYSHASGRVLTRSHLDIIGVGLAIGLTMLLIRYFTQDPSGVPGLAARRLGVFASDAKEEGRRSVFTRDAKEDGREIAGPVTSQLTEAAATSAFMATLGKGAPGVAARNFNDQVEDVPENPEQLEEPSFPNMPPQDTVGQPAGDNGIFVRDSKKDNRFAPDARRSIFVRDTKANNRFEPDERRRDNGVFVRNAKEEGPDRRDNGVFVRNAKEEGPDRRNNSVFVRNAKEEGPDRRDDEVLTTSAVGNTDVATAAEIDPVPSAVNSADDPSNANGFSTGSTAQEEENKNESSSSGARRRRRHQQKRRANSGLDAKPNECVSGVAEKFHLSDEQVIAAARERIGDPNLSMSGLNALSDQLGCHIP</sequence>
<feature type="transmembrane region" description="Helical" evidence="2">
    <location>
        <begin position="242"/>
        <end position="263"/>
    </location>
</feature>
<feature type="compositionally biased region" description="Polar residues" evidence="1">
    <location>
        <begin position="611"/>
        <end position="630"/>
    </location>
</feature>
<reference evidence="3 4" key="1">
    <citation type="journal article" date="2024" name="IMA Fungus">
        <title>Apiospora arundinis, a panoply of carbohydrate-active enzymes and secondary metabolites.</title>
        <authorList>
            <person name="Sorensen T."/>
            <person name="Petersen C."/>
            <person name="Muurmann A.T."/>
            <person name="Christiansen J.V."/>
            <person name="Brundto M.L."/>
            <person name="Overgaard C.K."/>
            <person name="Boysen A.T."/>
            <person name="Wollenberg R.D."/>
            <person name="Larsen T.O."/>
            <person name="Sorensen J.L."/>
            <person name="Nielsen K.L."/>
            <person name="Sondergaard T.E."/>
        </authorList>
    </citation>
    <scope>NUCLEOTIDE SEQUENCE [LARGE SCALE GENOMIC DNA]</scope>
    <source>
        <strain evidence="3 4">AAU 773</strain>
    </source>
</reference>
<feature type="transmembrane region" description="Helical" evidence="2">
    <location>
        <begin position="197"/>
        <end position="221"/>
    </location>
</feature>
<evidence type="ECO:0000256" key="1">
    <source>
        <dbReference type="SAM" id="MobiDB-lite"/>
    </source>
</evidence>
<feature type="transmembrane region" description="Helical" evidence="2">
    <location>
        <begin position="139"/>
        <end position="158"/>
    </location>
</feature>
<feature type="transmembrane region" description="Helical" evidence="2">
    <location>
        <begin position="365"/>
        <end position="384"/>
    </location>
</feature>
<feature type="region of interest" description="Disordered" evidence="1">
    <location>
        <begin position="307"/>
        <end position="326"/>
    </location>
</feature>
<evidence type="ECO:0000313" key="4">
    <source>
        <dbReference type="Proteomes" id="UP001390339"/>
    </source>
</evidence>
<feature type="compositionally biased region" description="Basic and acidic residues" evidence="1">
    <location>
        <begin position="541"/>
        <end position="568"/>
    </location>
</feature>
<dbReference type="EMBL" id="JAPCWZ010000006">
    <property type="protein sequence ID" value="KAK8860065.1"/>
    <property type="molecule type" value="Genomic_DNA"/>
</dbReference>
<keyword evidence="2" id="KW-0472">Membrane</keyword>
<feature type="transmembrane region" description="Helical" evidence="2">
    <location>
        <begin position="99"/>
        <end position="119"/>
    </location>
</feature>
<feature type="region of interest" description="Disordered" evidence="1">
    <location>
        <begin position="541"/>
        <end position="665"/>
    </location>
</feature>
<feature type="compositionally biased region" description="Polar residues" evidence="1">
    <location>
        <begin position="589"/>
        <end position="599"/>
    </location>
</feature>
<feature type="compositionally biased region" description="Basic residues" evidence="1">
    <location>
        <begin position="644"/>
        <end position="656"/>
    </location>
</feature>
<evidence type="ECO:0008006" key="5">
    <source>
        <dbReference type="Google" id="ProtNLM"/>
    </source>
</evidence>
<feature type="compositionally biased region" description="Basic and acidic residues" evidence="1">
    <location>
        <begin position="575"/>
        <end position="587"/>
    </location>
</feature>
<feature type="compositionally biased region" description="Acidic residues" evidence="1">
    <location>
        <begin position="465"/>
        <end position="474"/>
    </location>
</feature>
<gene>
    <name evidence="3" type="ORF">PGQ11_010799</name>
</gene>
<proteinExistence type="predicted"/>
<accession>A0ABR2IAU6</accession>
<evidence type="ECO:0000313" key="3">
    <source>
        <dbReference type="EMBL" id="KAK8860065.1"/>
    </source>
</evidence>
<feature type="transmembrane region" description="Helical" evidence="2">
    <location>
        <begin position="47"/>
        <end position="65"/>
    </location>
</feature>
<feature type="region of interest" description="Disordered" evidence="1">
    <location>
        <begin position="465"/>
        <end position="504"/>
    </location>
</feature>
<name>A0ABR2IAU6_9PEZI</name>
<dbReference type="Proteomes" id="UP001390339">
    <property type="component" value="Unassembled WGS sequence"/>
</dbReference>
<keyword evidence="4" id="KW-1185">Reference proteome</keyword>
<organism evidence="3 4">
    <name type="scientific">Apiospora arundinis</name>
    <dbReference type="NCBI Taxonomy" id="335852"/>
    <lineage>
        <taxon>Eukaryota</taxon>
        <taxon>Fungi</taxon>
        <taxon>Dikarya</taxon>
        <taxon>Ascomycota</taxon>
        <taxon>Pezizomycotina</taxon>
        <taxon>Sordariomycetes</taxon>
        <taxon>Xylariomycetidae</taxon>
        <taxon>Amphisphaeriales</taxon>
        <taxon>Apiosporaceae</taxon>
        <taxon>Apiospora</taxon>
    </lineage>
</organism>
<evidence type="ECO:0000256" key="2">
    <source>
        <dbReference type="SAM" id="Phobius"/>
    </source>
</evidence>
<protein>
    <recommendedName>
        <fullName evidence="5">TLC domain-containing protein</fullName>
    </recommendedName>
</protein>
<keyword evidence="2" id="KW-1133">Transmembrane helix</keyword>